<dbReference type="PANTHER" id="PTHR48111">
    <property type="entry name" value="REGULATOR OF RPOS"/>
    <property type="match status" value="1"/>
</dbReference>
<dbReference type="Gene3D" id="1.10.10.10">
    <property type="entry name" value="Winged helix-like DNA-binding domain superfamily/Winged helix DNA-binding domain"/>
    <property type="match status" value="1"/>
</dbReference>
<feature type="domain" description="OmpR/PhoB-type" evidence="5">
    <location>
        <begin position="137"/>
        <end position="236"/>
    </location>
</feature>
<reference evidence="7" key="1">
    <citation type="submission" date="2016-10" db="EMBL/GenBank/DDBJ databases">
        <authorList>
            <person name="Varghese N."/>
            <person name="Submissions S."/>
        </authorList>
    </citation>
    <scope>NUCLEOTIDE SEQUENCE [LARGE SCALE GENOMIC DNA]</scope>
    <source>
        <strain evidence="7">DSM 12111</strain>
    </source>
</reference>
<dbReference type="PROSITE" id="PS50110">
    <property type="entry name" value="RESPONSE_REGULATORY"/>
    <property type="match status" value="1"/>
</dbReference>
<dbReference type="SMART" id="SM00448">
    <property type="entry name" value="REC"/>
    <property type="match status" value="1"/>
</dbReference>
<dbReference type="PROSITE" id="PS51755">
    <property type="entry name" value="OMPR_PHOB"/>
    <property type="match status" value="1"/>
</dbReference>
<dbReference type="InterPro" id="IPR016032">
    <property type="entry name" value="Sig_transdc_resp-reg_C-effctor"/>
</dbReference>
<dbReference type="AlphaFoldDB" id="A0A1H4ZSN7"/>
<dbReference type="InterPro" id="IPR036388">
    <property type="entry name" value="WH-like_DNA-bd_sf"/>
</dbReference>
<dbReference type="Gene3D" id="3.40.50.2300">
    <property type="match status" value="1"/>
</dbReference>
<name>A0A1H4ZSN7_PSEAG</name>
<evidence type="ECO:0000256" key="1">
    <source>
        <dbReference type="ARBA" id="ARBA00023125"/>
    </source>
</evidence>
<dbReference type="PANTHER" id="PTHR48111:SF47">
    <property type="entry name" value="TRANSCRIPTIONAL REGULATORY PROTEIN RSTA"/>
    <property type="match status" value="1"/>
</dbReference>
<evidence type="ECO:0000259" key="4">
    <source>
        <dbReference type="PROSITE" id="PS50110"/>
    </source>
</evidence>
<dbReference type="Pfam" id="PF00072">
    <property type="entry name" value="Response_reg"/>
    <property type="match status" value="1"/>
</dbReference>
<protein>
    <submittedName>
        <fullName evidence="6">Two-component system, OmpR family, response regulator RstA</fullName>
    </submittedName>
</protein>
<feature type="domain" description="Response regulatory" evidence="4">
    <location>
        <begin position="10"/>
        <end position="123"/>
    </location>
</feature>
<dbReference type="STRING" id="53406.SAMN05421553_2464"/>
<organism evidence="6 7">
    <name type="scientific">Pseudomonas anguilliseptica</name>
    <dbReference type="NCBI Taxonomy" id="53406"/>
    <lineage>
        <taxon>Bacteria</taxon>
        <taxon>Pseudomonadati</taxon>
        <taxon>Pseudomonadota</taxon>
        <taxon>Gammaproteobacteria</taxon>
        <taxon>Pseudomonadales</taxon>
        <taxon>Pseudomonadaceae</taxon>
        <taxon>Pseudomonas</taxon>
    </lineage>
</organism>
<evidence type="ECO:0000313" key="6">
    <source>
        <dbReference type="EMBL" id="SED32895.1"/>
    </source>
</evidence>
<dbReference type="SMART" id="SM00862">
    <property type="entry name" value="Trans_reg_C"/>
    <property type="match status" value="1"/>
</dbReference>
<dbReference type="InterPro" id="IPR001867">
    <property type="entry name" value="OmpR/PhoB-type_DNA-bd"/>
</dbReference>
<feature type="modified residue" description="4-aspartylphosphate" evidence="2">
    <location>
        <position position="59"/>
    </location>
</feature>
<evidence type="ECO:0000256" key="3">
    <source>
        <dbReference type="PROSITE-ProRule" id="PRU01091"/>
    </source>
</evidence>
<dbReference type="GO" id="GO:0005829">
    <property type="term" value="C:cytosol"/>
    <property type="evidence" value="ECO:0007669"/>
    <property type="project" value="TreeGrafter"/>
</dbReference>
<feature type="DNA-binding region" description="OmpR/PhoB-type" evidence="3">
    <location>
        <begin position="137"/>
        <end position="236"/>
    </location>
</feature>
<keyword evidence="7" id="KW-1185">Reference proteome</keyword>
<dbReference type="Proteomes" id="UP000242849">
    <property type="component" value="Unassembled WGS sequence"/>
</dbReference>
<evidence type="ECO:0000256" key="2">
    <source>
        <dbReference type="PROSITE-ProRule" id="PRU00169"/>
    </source>
</evidence>
<dbReference type="GO" id="GO:0000156">
    <property type="term" value="F:phosphorelay response regulator activity"/>
    <property type="evidence" value="ECO:0007669"/>
    <property type="project" value="TreeGrafter"/>
</dbReference>
<dbReference type="GO" id="GO:0006355">
    <property type="term" value="P:regulation of DNA-templated transcription"/>
    <property type="evidence" value="ECO:0007669"/>
    <property type="project" value="InterPro"/>
</dbReference>
<evidence type="ECO:0000313" key="7">
    <source>
        <dbReference type="Proteomes" id="UP000242849"/>
    </source>
</evidence>
<accession>A0A1H4ZSN7</accession>
<dbReference type="CDD" id="cd00383">
    <property type="entry name" value="trans_reg_C"/>
    <property type="match status" value="1"/>
</dbReference>
<dbReference type="GO" id="GO:0000976">
    <property type="term" value="F:transcription cis-regulatory region binding"/>
    <property type="evidence" value="ECO:0007669"/>
    <property type="project" value="TreeGrafter"/>
</dbReference>
<dbReference type="InterPro" id="IPR001789">
    <property type="entry name" value="Sig_transdc_resp-reg_receiver"/>
</dbReference>
<dbReference type="InterPro" id="IPR011006">
    <property type="entry name" value="CheY-like_superfamily"/>
</dbReference>
<dbReference type="SUPFAM" id="SSF46894">
    <property type="entry name" value="C-terminal effector domain of the bipartite response regulators"/>
    <property type="match status" value="1"/>
</dbReference>
<dbReference type="InterPro" id="IPR039420">
    <property type="entry name" value="WalR-like"/>
</dbReference>
<dbReference type="Pfam" id="PF00486">
    <property type="entry name" value="Trans_reg_C"/>
    <property type="match status" value="1"/>
</dbReference>
<keyword evidence="1 3" id="KW-0238">DNA-binding</keyword>
<gene>
    <name evidence="6" type="ORF">SAMN05421553_2464</name>
</gene>
<keyword evidence="2" id="KW-0597">Phosphoprotein</keyword>
<dbReference type="SUPFAM" id="SSF52172">
    <property type="entry name" value="CheY-like"/>
    <property type="match status" value="1"/>
</dbReference>
<dbReference type="EMBL" id="FNSC01000001">
    <property type="protein sequence ID" value="SED32895.1"/>
    <property type="molecule type" value="Genomic_DNA"/>
</dbReference>
<proteinExistence type="predicted"/>
<evidence type="ECO:0000259" key="5">
    <source>
        <dbReference type="PROSITE" id="PS51755"/>
    </source>
</evidence>
<sequence>MVNDPLLQKNILLVEDDPRLSSLIQTFLRSEGFAVSHCDRGNEVQALVLATLPDLIILDLMLPGLDGIAVCQQLRPSYTGPILMITAQDDDLTEASALNLGIDDFMTKPLRPHVLLARINALWRRSSAPVVETASPLQRLAVQDIQLDGVNRQVYQQQQLLEFTDAEFDLLQVLMQHAGQILSRERLFQAVRGIEYDGLDRSLDQRISTLRKKLDDSLPPHRYIKSVRSKGYLFLAN</sequence>
<dbReference type="GO" id="GO:0032993">
    <property type="term" value="C:protein-DNA complex"/>
    <property type="evidence" value="ECO:0007669"/>
    <property type="project" value="TreeGrafter"/>
</dbReference>